<dbReference type="GO" id="GO:0000978">
    <property type="term" value="F:RNA polymerase II cis-regulatory region sequence-specific DNA binding"/>
    <property type="evidence" value="ECO:0007669"/>
    <property type="project" value="TreeGrafter"/>
</dbReference>
<dbReference type="PANTHER" id="PTHR45614:SF232">
    <property type="entry name" value="TRANSCRIPTION FACTOR MYB3R-2"/>
    <property type="match status" value="1"/>
</dbReference>
<dbReference type="Gene3D" id="1.10.10.60">
    <property type="entry name" value="Homeodomain-like"/>
    <property type="match status" value="3"/>
</dbReference>
<feature type="domain" description="HTH myb-type" evidence="10">
    <location>
        <begin position="92"/>
        <end position="147"/>
    </location>
</feature>
<dbReference type="FunFam" id="1.10.10.60:FF:000010">
    <property type="entry name" value="Transcriptional activator Myb isoform A"/>
    <property type="match status" value="1"/>
</dbReference>
<dbReference type="InterPro" id="IPR001005">
    <property type="entry name" value="SANT/Myb"/>
</dbReference>
<protein>
    <submittedName>
        <fullName evidence="11">Uncharacterized protein</fullName>
    </submittedName>
</protein>
<organism evidence="11 12">
    <name type="scientific">Quercus lobata</name>
    <name type="common">Valley oak</name>
    <dbReference type="NCBI Taxonomy" id="97700"/>
    <lineage>
        <taxon>Eukaryota</taxon>
        <taxon>Viridiplantae</taxon>
        <taxon>Streptophyta</taxon>
        <taxon>Embryophyta</taxon>
        <taxon>Tracheophyta</taxon>
        <taxon>Spermatophyta</taxon>
        <taxon>Magnoliopsida</taxon>
        <taxon>eudicotyledons</taxon>
        <taxon>Gunneridae</taxon>
        <taxon>Pentapetalae</taxon>
        <taxon>rosids</taxon>
        <taxon>fabids</taxon>
        <taxon>Fagales</taxon>
        <taxon>Fagaceae</taxon>
        <taxon>Quercus</taxon>
    </lineage>
</organism>
<feature type="domain" description="Myb-like" evidence="8">
    <location>
        <begin position="40"/>
        <end position="91"/>
    </location>
</feature>
<dbReference type="Gramene" id="QL08p050072:mrna">
    <property type="protein sequence ID" value="QL08p050072:mrna"/>
    <property type="gene ID" value="QL08p050072"/>
</dbReference>
<evidence type="ECO:0000259" key="10">
    <source>
        <dbReference type="PROSITE" id="PS51294"/>
    </source>
</evidence>
<evidence type="ECO:0000256" key="6">
    <source>
        <dbReference type="ARBA" id="ARBA00023242"/>
    </source>
</evidence>
<evidence type="ECO:0000256" key="5">
    <source>
        <dbReference type="ARBA" id="ARBA00023163"/>
    </source>
</evidence>
<dbReference type="SMART" id="SM00717">
    <property type="entry name" value="SANT"/>
    <property type="match status" value="3"/>
</dbReference>
<feature type="domain" description="HTH myb-type" evidence="10">
    <location>
        <begin position="148"/>
        <end position="198"/>
    </location>
</feature>
<dbReference type="Pfam" id="PF00249">
    <property type="entry name" value="Myb_DNA-binding"/>
    <property type="match status" value="1"/>
</dbReference>
<keyword evidence="5" id="KW-0804">Transcription</keyword>
<keyword evidence="3" id="KW-0805">Transcription regulation</keyword>
<feature type="domain" description="Myb-like" evidence="8">
    <location>
        <begin position="92"/>
        <end position="143"/>
    </location>
</feature>
<feature type="domain" description="Myb-like" evidence="8">
    <location>
        <begin position="144"/>
        <end position="194"/>
    </location>
</feature>
<feature type="domain" description="HTH myb-type" evidence="10">
    <location>
        <begin position="45"/>
        <end position="91"/>
    </location>
</feature>
<dbReference type="SUPFAM" id="SSF46689">
    <property type="entry name" value="Homeodomain-like"/>
    <property type="match status" value="2"/>
</dbReference>
<dbReference type="Pfam" id="PF13921">
    <property type="entry name" value="Myb_DNA-bind_6"/>
    <property type="match status" value="1"/>
</dbReference>
<proteinExistence type="predicted"/>
<evidence type="ECO:0000256" key="4">
    <source>
        <dbReference type="ARBA" id="ARBA00023125"/>
    </source>
</evidence>
<dbReference type="InterPro" id="IPR050560">
    <property type="entry name" value="MYB_TF"/>
</dbReference>
<dbReference type="GO" id="GO:0000981">
    <property type="term" value="F:DNA-binding transcription factor activity, RNA polymerase II-specific"/>
    <property type="evidence" value="ECO:0007669"/>
    <property type="project" value="TreeGrafter"/>
</dbReference>
<evidence type="ECO:0000259" key="8">
    <source>
        <dbReference type="PROSITE" id="PS50090"/>
    </source>
</evidence>
<evidence type="ECO:0000256" key="1">
    <source>
        <dbReference type="ARBA" id="ARBA00004123"/>
    </source>
</evidence>
<dbReference type="InterPro" id="IPR009057">
    <property type="entry name" value="Homeodomain-like_sf"/>
</dbReference>
<evidence type="ECO:0000256" key="2">
    <source>
        <dbReference type="ARBA" id="ARBA00022737"/>
    </source>
</evidence>
<keyword evidence="4" id="KW-0238">DNA-binding</keyword>
<keyword evidence="6" id="KW-0539">Nucleus</keyword>
<sequence>MEETRECDDKRKEGIVSTSSRCGNAILKTVCFQGRMTGPTRRSAKGGWTEEEDKILAFAVQKFSGKNWKKIAECVPGRSDVQCLHRWQKVLNPDLVKGPWSKEEDDLICELVAKQGKKKWCEISKSLPGRIGKQCRERWHNHLNPNIKKTAWTKEEELILINAHQMYGNKWAEIAKLLPGRTENSIKNHWNCSVAKKVTVLSSDLYTREAKAESRKPKEVKQIDDQKVNWEGSADNCSLDLVLGIAQGKDSDSKLPRKNDKTKLPRTIFYDGSAASPIHQGNFQKIIHETSEALSGTLQLSLSTPSDVPSCNKTTSNFHQGPAFPDSGKRLSESFSEPQYNVFSGDYFENGNSKLSGQFKNSLSYGMTPDFHKENKVVGAAEDTIPGRLCYRPLQWKDLNFLLKTDSFPDTDSYIQTTSSPTLFHTPPTQNKGVNVDCSSLDSILRSAARTFNTPSIIRKRRLQISEKIDNVNHNDYNSKNGGSLSNDKQLVLPPLKSQKLETSVVKSIEKSLEHAFDAEWDSANIVSRTTVADDSFGANCGK</sequence>
<evidence type="ECO:0000256" key="7">
    <source>
        <dbReference type="SAM" id="MobiDB-lite"/>
    </source>
</evidence>
<evidence type="ECO:0000256" key="3">
    <source>
        <dbReference type="ARBA" id="ARBA00023015"/>
    </source>
</evidence>
<dbReference type="InterPro" id="IPR017884">
    <property type="entry name" value="SANT_dom"/>
</dbReference>
<dbReference type="AlphaFoldDB" id="A0A7N2MED4"/>
<gene>
    <name evidence="11" type="primary">LOC115954684</name>
</gene>
<evidence type="ECO:0000259" key="9">
    <source>
        <dbReference type="PROSITE" id="PS51293"/>
    </source>
</evidence>
<dbReference type="InterPro" id="IPR017930">
    <property type="entry name" value="Myb_dom"/>
</dbReference>
<dbReference type="GeneID" id="115954684"/>
<name>A0A7N2MED4_QUELO</name>
<dbReference type="CDD" id="cd00167">
    <property type="entry name" value="SANT"/>
    <property type="match status" value="3"/>
</dbReference>
<accession>A0A7N2MED4</accession>
<evidence type="ECO:0000313" key="11">
    <source>
        <dbReference type="EnsemblPlants" id="QL08p050072:mrna"/>
    </source>
</evidence>
<dbReference type="Proteomes" id="UP000594261">
    <property type="component" value="Chromosome 8"/>
</dbReference>
<dbReference type="KEGG" id="qlo:115954684"/>
<dbReference type="OrthoDB" id="2143914at2759"/>
<dbReference type="EnsemblPlants" id="QL08p050072:mrna">
    <property type="protein sequence ID" value="QL08p050072:mrna"/>
    <property type="gene ID" value="QL08p050072"/>
</dbReference>
<dbReference type="RefSeq" id="XP_030928463.1">
    <property type="nucleotide sequence ID" value="XM_031072603.1"/>
</dbReference>
<keyword evidence="12" id="KW-1185">Reference proteome</keyword>
<feature type="region of interest" description="Disordered" evidence="7">
    <location>
        <begin position="311"/>
        <end position="331"/>
    </location>
</feature>
<dbReference type="FunFam" id="1.10.10.60:FF:000016">
    <property type="entry name" value="Transcriptional activator Myb isoform A"/>
    <property type="match status" value="1"/>
</dbReference>
<dbReference type="PANTHER" id="PTHR45614">
    <property type="entry name" value="MYB PROTEIN-RELATED"/>
    <property type="match status" value="1"/>
</dbReference>
<comment type="subcellular location">
    <subcellularLocation>
        <location evidence="1">Nucleus</location>
    </subcellularLocation>
</comment>
<dbReference type="PROSITE" id="PS51294">
    <property type="entry name" value="HTH_MYB"/>
    <property type="match status" value="3"/>
</dbReference>
<dbReference type="GO" id="GO:0005634">
    <property type="term" value="C:nucleus"/>
    <property type="evidence" value="ECO:0007669"/>
    <property type="project" value="UniProtKB-SubCell"/>
</dbReference>
<evidence type="ECO:0000313" key="12">
    <source>
        <dbReference type="Proteomes" id="UP000594261"/>
    </source>
</evidence>
<dbReference type="OMA" id="HAFDVEW"/>
<feature type="domain" description="SANT" evidence="9">
    <location>
        <begin position="147"/>
        <end position="182"/>
    </location>
</feature>
<dbReference type="InParanoid" id="A0A7N2MED4"/>
<keyword evidence="2" id="KW-0677">Repeat</keyword>
<reference evidence="11" key="2">
    <citation type="submission" date="2021-01" db="UniProtKB">
        <authorList>
            <consortium name="EnsemblPlants"/>
        </authorList>
    </citation>
    <scope>IDENTIFICATION</scope>
</reference>
<dbReference type="EMBL" id="LRBV02000008">
    <property type="status" value="NOT_ANNOTATED_CDS"/>
    <property type="molecule type" value="Genomic_DNA"/>
</dbReference>
<reference evidence="11 12" key="1">
    <citation type="journal article" date="2016" name="G3 (Bethesda)">
        <title>First Draft Assembly and Annotation of the Genome of a California Endemic Oak Quercus lobata Nee (Fagaceae).</title>
        <authorList>
            <person name="Sork V.L."/>
            <person name="Fitz-Gibbon S.T."/>
            <person name="Puiu D."/>
            <person name="Crepeau M."/>
            <person name="Gugger P.F."/>
            <person name="Sherman R."/>
            <person name="Stevens K."/>
            <person name="Langley C.H."/>
            <person name="Pellegrini M."/>
            <person name="Salzberg S.L."/>
        </authorList>
    </citation>
    <scope>NUCLEOTIDE SEQUENCE [LARGE SCALE GENOMIC DNA]</scope>
    <source>
        <strain evidence="11 12">cv. SW786</strain>
    </source>
</reference>
<dbReference type="PROSITE" id="PS50090">
    <property type="entry name" value="MYB_LIKE"/>
    <property type="match status" value="3"/>
</dbReference>
<dbReference type="PROSITE" id="PS51293">
    <property type="entry name" value="SANT"/>
    <property type="match status" value="1"/>
</dbReference>